<protein>
    <recommendedName>
        <fullName evidence="4">Type 4 fimbrial biogenesis protein PilX N-terminal domain-containing protein</fullName>
    </recommendedName>
</protein>
<sequence length="142" mass="15490">MINRMQEKGVALFLAVLIISVILAIGLGISGIIIQQIKISENIGDSVVSFYAADSGIEQQIYDLYNLETHSPVYEVDMINSASYNVSVKCSVSNDACLPGGEFDNIPIVIDPESPEYCDAMNFCIKSIGTFQAAKRAIEVKY</sequence>
<comment type="caution">
    <text evidence="2">The sequence shown here is derived from an EMBL/GenBank/DDBJ whole genome shotgun (WGS) entry which is preliminary data.</text>
</comment>
<dbReference type="EMBL" id="MHLV01000002">
    <property type="protein sequence ID" value="OGZ18129.1"/>
    <property type="molecule type" value="Genomic_DNA"/>
</dbReference>
<dbReference type="Proteomes" id="UP000176752">
    <property type="component" value="Unassembled WGS sequence"/>
</dbReference>
<evidence type="ECO:0000256" key="1">
    <source>
        <dbReference type="SAM" id="Phobius"/>
    </source>
</evidence>
<keyword evidence="1" id="KW-1133">Transmembrane helix</keyword>
<gene>
    <name evidence="2" type="ORF">A2Z78_01375</name>
</gene>
<reference evidence="2 3" key="1">
    <citation type="journal article" date="2016" name="Nat. Commun.">
        <title>Thousands of microbial genomes shed light on interconnected biogeochemical processes in an aquifer system.</title>
        <authorList>
            <person name="Anantharaman K."/>
            <person name="Brown C.T."/>
            <person name="Hug L.A."/>
            <person name="Sharon I."/>
            <person name="Castelle C.J."/>
            <person name="Probst A.J."/>
            <person name="Thomas B.C."/>
            <person name="Singh A."/>
            <person name="Wilkins M.J."/>
            <person name="Karaoz U."/>
            <person name="Brodie E.L."/>
            <person name="Williams K.H."/>
            <person name="Hubbard S.S."/>
            <person name="Banfield J.F."/>
        </authorList>
    </citation>
    <scope>NUCLEOTIDE SEQUENCE [LARGE SCALE GENOMIC DNA]</scope>
</reference>
<organism evidence="2 3">
    <name type="scientific">Candidatus Nealsonbacteria bacterium RBG_13_36_15</name>
    <dbReference type="NCBI Taxonomy" id="1801660"/>
    <lineage>
        <taxon>Bacteria</taxon>
        <taxon>Candidatus Nealsoniibacteriota</taxon>
    </lineage>
</organism>
<keyword evidence="1" id="KW-0812">Transmembrane</keyword>
<name>A0A1G2DX18_9BACT</name>
<dbReference type="AlphaFoldDB" id="A0A1G2DX18"/>
<evidence type="ECO:0000313" key="3">
    <source>
        <dbReference type="Proteomes" id="UP000176752"/>
    </source>
</evidence>
<accession>A0A1G2DX18</accession>
<proteinExistence type="predicted"/>
<feature type="transmembrane region" description="Helical" evidence="1">
    <location>
        <begin position="12"/>
        <end position="34"/>
    </location>
</feature>
<evidence type="ECO:0008006" key="4">
    <source>
        <dbReference type="Google" id="ProtNLM"/>
    </source>
</evidence>
<evidence type="ECO:0000313" key="2">
    <source>
        <dbReference type="EMBL" id="OGZ18129.1"/>
    </source>
</evidence>
<dbReference type="STRING" id="1801660.A2Z78_01375"/>
<keyword evidence="1" id="KW-0472">Membrane</keyword>